<organism evidence="1 2">
    <name type="scientific">Echinostoma caproni</name>
    <dbReference type="NCBI Taxonomy" id="27848"/>
    <lineage>
        <taxon>Eukaryota</taxon>
        <taxon>Metazoa</taxon>
        <taxon>Spiralia</taxon>
        <taxon>Lophotrochozoa</taxon>
        <taxon>Platyhelminthes</taxon>
        <taxon>Trematoda</taxon>
        <taxon>Digenea</taxon>
        <taxon>Plagiorchiida</taxon>
        <taxon>Echinostomata</taxon>
        <taxon>Echinostomatoidea</taxon>
        <taxon>Echinostomatidae</taxon>
        <taxon>Echinostoma</taxon>
    </lineage>
</organism>
<protein>
    <submittedName>
        <fullName evidence="1">Uncharacterized protein</fullName>
    </submittedName>
</protein>
<reference evidence="1 2" key="1">
    <citation type="submission" date="2018-11" db="EMBL/GenBank/DDBJ databases">
        <authorList>
            <consortium name="Pathogen Informatics"/>
        </authorList>
    </citation>
    <scope>NUCLEOTIDE SEQUENCE [LARGE SCALE GENOMIC DNA]</scope>
    <source>
        <strain evidence="1 2">Egypt</strain>
    </source>
</reference>
<evidence type="ECO:0000313" key="2">
    <source>
        <dbReference type="Proteomes" id="UP000272942"/>
    </source>
</evidence>
<accession>A0A3P8EZM9</accession>
<keyword evidence="2" id="KW-1185">Reference proteome</keyword>
<dbReference type="EMBL" id="UZAN01040403">
    <property type="protein sequence ID" value="VDP69532.1"/>
    <property type="molecule type" value="Genomic_DNA"/>
</dbReference>
<dbReference type="AlphaFoldDB" id="A0A3P8EZM9"/>
<sequence length="221" mass="25567">MDRQNTAHSAFYITVPPELLTRHQETVEMCPATSTQRKLLGPDGILTGVSTQWGNLDRLMVVRAVMESIALTVRYMLERCRKEAGIWPDYTSAIGVLYGHREDPGSSGSQLFPNSFVRFVMRPHPIVSNLCVSTKEPWLVKELNRYLKFTAHLAEASETARFFEECIQSNTYPKEYWKVLRGHHIDVNWRSLKRHSLNQLDTYRTQITQFEKNAAQMEYAQ</sequence>
<dbReference type="OrthoDB" id="6278781at2759"/>
<evidence type="ECO:0000313" key="1">
    <source>
        <dbReference type="EMBL" id="VDP69532.1"/>
    </source>
</evidence>
<gene>
    <name evidence="1" type="ORF">ECPE_LOCUS3442</name>
</gene>
<name>A0A3P8EZM9_9TREM</name>
<dbReference type="Proteomes" id="UP000272942">
    <property type="component" value="Unassembled WGS sequence"/>
</dbReference>
<proteinExistence type="predicted"/>